<reference evidence="6" key="1">
    <citation type="submission" date="2018-01" db="EMBL/GenBank/DDBJ databases">
        <authorList>
            <person name="Kerou L M."/>
        </authorList>
    </citation>
    <scope>NUCLEOTIDE SEQUENCE [LARGE SCALE GENOMIC DNA]</scope>
    <source>
        <strain evidence="6">SCU2</strain>
    </source>
</reference>
<evidence type="ECO:0000313" key="6">
    <source>
        <dbReference type="Proteomes" id="UP000236248"/>
    </source>
</evidence>
<protein>
    <submittedName>
        <fullName evidence="5">Putative signal-transduction protein</fullName>
    </submittedName>
</protein>
<evidence type="ECO:0000259" key="3">
    <source>
        <dbReference type="PROSITE" id="PS51371"/>
    </source>
</evidence>
<dbReference type="EMBL" id="LT981265">
    <property type="protein sequence ID" value="SPC33305.1"/>
    <property type="molecule type" value="Genomic_DNA"/>
</dbReference>
<organism evidence="5 6">
    <name type="scientific">Candidatus Nitrosocaldus cavascurensis</name>
    <dbReference type="NCBI Taxonomy" id="2058097"/>
    <lineage>
        <taxon>Archaea</taxon>
        <taxon>Nitrososphaerota</taxon>
        <taxon>Nitrososphaeria</taxon>
        <taxon>Candidatus Nitrosocaldales</taxon>
        <taxon>Candidatus Nitrosocaldaceae</taxon>
        <taxon>Candidatus Nitrosocaldus</taxon>
    </lineage>
</organism>
<dbReference type="KEGG" id="ncv:NCAV_0105"/>
<dbReference type="PROSITE" id="PS51901">
    <property type="entry name" value="ACP_MB"/>
    <property type="match status" value="1"/>
</dbReference>
<evidence type="ECO:0000256" key="1">
    <source>
        <dbReference type="ARBA" id="ARBA00023122"/>
    </source>
</evidence>
<dbReference type="SUPFAM" id="SSF54631">
    <property type="entry name" value="CBS-domain pair"/>
    <property type="match status" value="1"/>
</dbReference>
<sequence>MVEMGCRWLNLYCHTCLIYEGRRREVSMVARKDRESTDPHVTTRVLVKDVMNSPVITASPDSKVNELAKMMGDMKIGSIVITDNGQADGNPVGIVTDWDIVSKASIKDEKPSRIKARDIMQQLITIDSEANVTDAARLLRKHNVKRLGVVYKGKLVGVVSSSDVIAVMPELVDVISEKASMFRGEFGRSPTLISGYCDECDEWSDYLAYVDGKFLCDECRTGG</sequence>
<evidence type="ECO:0000259" key="4">
    <source>
        <dbReference type="PROSITE" id="PS51901"/>
    </source>
</evidence>
<dbReference type="InterPro" id="IPR000644">
    <property type="entry name" value="CBS_dom"/>
</dbReference>
<proteinExistence type="predicted"/>
<dbReference type="AlphaFoldDB" id="A0A2K5ANT9"/>
<dbReference type="InterPro" id="IPR051257">
    <property type="entry name" value="Diverse_CBS-Domain"/>
</dbReference>
<dbReference type="Pfam" id="PF00571">
    <property type="entry name" value="CBS"/>
    <property type="match status" value="2"/>
</dbReference>
<keyword evidence="1 2" id="KW-0129">CBS domain</keyword>
<gene>
    <name evidence="5" type="ORF">NCAV_0105</name>
</gene>
<name>A0A2K5ANT9_9ARCH</name>
<dbReference type="InterPro" id="IPR046342">
    <property type="entry name" value="CBS_dom_sf"/>
</dbReference>
<dbReference type="InterPro" id="IPR044065">
    <property type="entry name" value="ACP_MB"/>
</dbReference>
<feature type="domain" description="ACP-type MB" evidence="4">
    <location>
        <begin position="192"/>
        <end position="223"/>
    </location>
</feature>
<feature type="domain" description="CBS" evidence="3">
    <location>
        <begin position="119"/>
        <end position="174"/>
    </location>
</feature>
<feature type="domain" description="CBS" evidence="3">
    <location>
        <begin position="51"/>
        <end position="112"/>
    </location>
</feature>
<evidence type="ECO:0000313" key="5">
    <source>
        <dbReference type="EMBL" id="SPC33305.1"/>
    </source>
</evidence>
<dbReference type="PROSITE" id="PS51371">
    <property type="entry name" value="CBS"/>
    <property type="match status" value="2"/>
</dbReference>
<dbReference type="PANTHER" id="PTHR43080:SF2">
    <property type="entry name" value="CBS DOMAIN-CONTAINING PROTEIN"/>
    <property type="match status" value="1"/>
</dbReference>
<dbReference type="SMART" id="SM00116">
    <property type="entry name" value="CBS"/>
    <property type="match status" value="2"/>
</dbReference>
<dbReference type="Gene3D" id="3.10.580.10">
    <property type="entry name" value="CBS-domain"/>
    <property type="match status" value="1"/>
</dbReference>
<keyword evidence="6" id="KW-1185">Reference proteome</keyword>
<evidence type="ECO:0000256" key="2">
    <source>
        <dbReference type="PROSITE-ProRule" id="PRU00703"/>
    </source>
</evidence>
<accession>A0A2K5ANT9</accession>
<dbReference type="Proteomes" id="UP000236248">
    <property type="component" value="Chromosome NCAV"/>
</dbReference>
<dbReference type="PANTHER" id="PTHR43080">
    <property type="entry name" value="CBS DOMAIN-CONTAINING PROTEIN CBSX3, MITOCHONDRIAL"/>
    <property type="match status" value="1"/>
</dbReference>